<dbReference type="InterPro" id="IPR012337">
    <property type="entry name" value="RNaseH-like_sf"/>
</dbReference>
<dbReference type="Gene3D" id="3.30.1370.50">
    <property type="entry name" value="R3H-like domain"/>
    <property type="match status" value="1"/>
</dbReference>
<dbReference type="PANTHER" id="PTHR15092">
    <property type="entry name" value="POLY A -SPECIFIC RIBONUCLEASE/TARGET OF EGR1, MEMBER 1"/>
    <property type="match status" value="1"/>
</dbReference>
<dbReference type="Gene3D" id="3.30.70.330">
    <property type="match status" value="1"/>
</dbReference>
<protein>
    <submittedName>
        <fullName evidence="4">Putative polya-specific ribonuclease parn</fullName>
    </submittedName>
</protein>
<dbReference type="Pfam" id="PF08675">
    <property type="entry name" value="RNA_bind"/>
    <property type="match status" value="1"/>
</dbReference>
<sequence length="635" mass="70529">MEVTIQNFSEQLEVLKTVIKDASFLSIDCEFTGLHTQRSVHVFDSAAERYDKLREFSQEFLVIQVGLCTFQYDKEKSGYLCRAFNFFTCPRQMLRGSPDRIFRCQASSLQFLSQHGFDFNKLFAHGIPYLKPAEVERLSKALEERHAVQMEALAQNGANAEGNRPKAAVPKEIQPFVDDVLESVERFLKAADDEDTPSAPPKEGEEGGIKGDEGDGVLHLAECDPFRRKLIYQEVKARFGEAVVMETQASVGGARHVVVRRAGPVSQQTALLEEKQRKEMADLEKAHGFGRLLEVVAQSGKLVVGHNMVLDVVHLLSQFVDDLPKDYQEFKSMVKATFPAVVDTKLLATEGALKDVFSSTMLGALVKQLGGKSSSLPPIEFVPGYGYDSAEEKLHEAGYDAYITGLCMAGLCQRLRGKGSESPAEEINASSAVLKPYLNRMYLMQSMDIPSLELDRDEVQPVRDHVLHLTFPKEWRTSDLMQLLHSYGYVTVHWLNDTEALVALPTASLAAQAVKQLKNQQAAQKLYRVQTFAEFVGRAGKQDSPSAKPVLAEDISAAGVTAIRVEADETAVPRKRKRSSSLGSAIPTIPEEDEISDSPNERKAKKKPQPEPQSPAKPQPKAQLDKLFEENDDWS</sequence>
<proteinExistence type="evidence at transcript level"/>
<evidence type="ECO:0000313" key="4">
    <source>
        <dbReference type="EMBL" id="JAP68819.1"/>
    </source>
</evidence>
<dbReference type="GO" id="GO:1990431">
    <property type="term" value="P:priRNA 3'-end processing"/>
    <property type="evidence" value="ECO:0007669"/>
    <property type="project" value="TreeGrafter"/>
</dbReference>
<comment type="similarity">
    <text evidence="1">Belongs to the CAF1 family.</text>
</comment>
<dbReference type="InterPro" id="IPR012677">
    <property type="entry name" value="Nucleotide-bd_a/b_plait_sf"/>
</dbReference>
<feature type="region of interest" description="Disordered" evidence="2">
    <location>
        <begin position="190"/>
        <end position="216"/>
    </location>
</feature>
<dbReference type="InterPro" id="IPR036867">
    <property type="entry name" value="R3H_dom_sf"/>
</dbReference>
<dbReference type="InterPro" id="IPR006941">
    <property type="entry name" value="RNase_CAF1"/>
</dbReference>
<dbReference type="GO" id="GO:1990432">
    <property type="term" value="P:siRNA 3'-end processing"/>
    <property type="evidence" value="ECO:0007669"/>
    <property type="project" value="TreeGrafter"/>
</dbReference>
<evidence type="ECO:0000259" key="3">
    <source>
        <dbReference type="Pfam" id="PF08675"/>
    </source>
</evidence>
<dbReference type="InterPro" id="IPR051181">
    <property type="entry name" value="CAF1_poly(A)_ribonucleases"/>
</dbReference>
<dbReference type="GO" id="GO:0000289">
    <property type="term" value="P:nuclear-transcribed mRNA poly(A) tail shortening"/>
    <property type="evidence" value="ECO:0007669"/>
    <property type="project" value="TreeGrafter"/>
</dbReference>
<evidence type="ECO:0000256" key="2">
    <source>
        <dbReference type="SAM" id="MobiDB-lite"/>
    </source>
</evidence>
<accession>A0A131XP42</accession>
<dbReference type="SUPFAM" id="SSF82708">
    <property type="entry name" value="R3H domain"/>
    <property type="match status" value="1"/>
</dbReference>
<dbReference type="Gene3D" id="3.30.420.10">
    <property type="entry name" value="Ribonuclease H-like superfamily/Ribonuclease H"/>
    <property type="match status" value="2"/>
</dbReference>
<feature type="domain" description="Poly(A)-specific ribonuclease RNA-binding" evidence="3">
    <location>
        <begin position="458"/>
        <end position="536"/>
    </location>
</feature>
<dbReference type="SUPFAM" id="SSF54928">
    <property type="entry name" value="RNA-binding domain, RBD"/>
    <property type="match status" value="1"/>
</dbReference>
<dbReference type="SUPFAM" id="SSF53098">
    <property type="entry name" value="Ribonuclease H-like"/>
    <property type="match status" value="1"/>
</dbReference>
<dbReference type="GO" id="GO:0005737">
    <property type="term" value="C:cytoplasm"/>
    <property type="evidence" value="ECO:0007669"/>
    <property type="project" value="InterPro"/>
</dbReference>
<dbReference type="GO" id="GO:0003723">
    <property type="term" value="F:RNA binding"/>
    <property type="evidence" value="ECO:0007669"/>
    <property type="project" value="InterPro"/>
</dbReference>
<dbReference type="AlphaFoldDB" id="A0A131XP42"/>
<organism evidence="4">
    <name type="scientific">Ixodes ricinus</name>
    <name type="common">Common tick</name>
    <name type="synonym">Acarus ricinus</name>
    <dbReference type="NCBI Taxonomy" id="34613"/>
    <lineage>
        <taxon>Eukaryota</taxon>
        <taxon>Metazoa</taxon>
        <taxon>Ecdysozoa</taxon>
        <taxon>Arthropoda</taxon>
        <taxon>Chelicerata</taxon>
        <taxon>Arachnida</taxon>
        <taxon>Acari</taxon>
        <taxon>Parasitiformes</taxon>
        <taxon>Ixodida</taxon>
        <taxon>Ixodoidea</taxon>
        <taxon>Ixodidae</taxon>
        <taxon>Ixodinae</taxon>
        <taxon>Ixodes</taxon>
    </lineage>
</organism>
<feature type="region of interest" description="Disordered" evidence="2">
    <location>
        <begin position="570"/>
        <end position="635"/>
    </location>
</feature>
<dbReference type="GO" id="GO:0005634">
    <property type="term" value="C:nucleus"/>
    <property type="evidence" value="ECO:0007669"/>
    <property type="project" value="InterPro"/>
</dbReference>
<evidence type="ECO:0000256" key="1">
    <source>
        <dbReference type="ARBA" id="ARBA00008372"/>
    </source>
</evidence>
<reference evidence="4" key="1">
    <citation type="submission" date="2016-02" db="EMBL/GenBank/DDBJ databases">
        <title>RNAseq analyses of the midgut from blood- or serum-fed Ixodes ricinus ticks.</title>
        <authorList>
            <person name="Perner J."/>
            <person name="Provaznik J."/>
            <person name="Schrenkova J."/>
            <person name="Urbanova V."/>
            <person name="Ribeiro J.M."/>
            <person name="Kopacek P."/>
        </authorList>
    </citation>
    <scope>NUCLEOTIDE SEQUENCE</scope>
    <source>
        <tissue evidence="4">Gut</tissue>
    </source>
</reference>
<dbReference type="InterPro" id="IPR036397">
    <property type="entry name" value="RNaseH_sf"/>
</dbReference>
<dbReference type="EMBL" id="GEFM01006977">
    <property type="protein sequence ID" value="JAP68819.1"/>
    <property type="molecule type" value="mRNA"/>
</dbReference>
<dbReference type="Pfam" id="PF04857">
    <property type="entry name" value="CAF1"/>
    <property type="match status" value="1"/>
</dbReference>
<dbReference type="InterPro" id="IPR014789">
    <property type="entry name" value="PolyA-riboNase_RNA-binding"/>
</dbReference>
<dbReference type="GO" id="GO:0046872">
    <property type="term" value="F:metal ion binding"/>
    <property type="evidence" value="ECO:0007669"/>
    <property type="project" value="InterPro"/>
</dbReference>
<dbReference type="InterPro" id="IPR035979">
    <property type="entry name" value="RBD_domain_sf"/>
</dbReference>
<name>A0A131XP42_IXORI</name>
<dbReference type="PANTHER" id="PTHR15092:SF44">
    <property type="entry name" value="POLY(A)-SPECIFIC RIBONUCLEASE PARN"/>
    <property type="match status" value="1"/>
</dbReference>
<feature type="compositionally biased region" description="Basic and acidic residues" evidence="2">
    <location>
        <begin position="202"/>
        <end position="213"/>
    </location>
</feature>
<dbReference type="GO" id="GO:0004535">
    <property type="term" value="F:poly(A)-specific ribonuclease activity"/>
    <property type="evidence" value="ECO:0007669"/>
    <property type="project" value="InterPro"/>
</dbReference>